<comment type="caution">
    <text evidence="7">The sequence shown here is derived from an EMBL/GenBank/DDBJ whole genome shotgun (WGS) entry which is preliminary data.</text>
</comment>
<keyword evidence="2" id="KW-0677">Repeat</keyword>
<dbReference type="NCBIfam" id="TIGR00756">
    <property type="entry name" value="PPR"/>
    <property type="match status" value="1"/>
</dbReference>
<proteinExistence type="inferred from homology"/>
<feature type="compositionally biased region" description="Basic and acidic residues" evidence="6">
    <location>
        <begin position="600"/>
        <end position="609"/>
    </location>
</feature>
<dbReference type="InterPro" id="IPR002885">
    <property type="entry name" value="PPR_rpt"/>
</dbReference>
<organism evidence="7 8">
    <name type="scientific">Glutinoglossum americanum</name>
    <dbReference type="NCBI Taxonomy" id="1670608"/>
    <lineage>
        <taxon>Eukaryota</taxon>
        <taxon>Fungi</taxon>
        <taxon>Dikarya</taxon>
        <taxon>Ascomycota</taxon>
        <taxon>Pezizomycotina</taxon>
        <taxon>Geoglossomycetes</taxon>
        <taxon>Geoglossales</taxon>
        <taxon>Geoglossaceae</taxon>
        <taxon>Glutinoglossum</taxon>
    </lineage>
</organism>
<evidence type="ECO:0008006" key="9">
    <source>
        <dbReference type="Google" id="ProtNLM"/>
    </source>
</evidence>
<dbReference type="PROSITE" id="PS51375">
    <property type="entry name" value="PPR"/>
    <property type="match status" value="1"/>
</dbReference>
<protein>
    <recommendedName>
        <fullName evidence="9">Pentatricopeptide repeat-containing protein</fullName>
    </recommendedName>
</protein>
<dbReference type="EMBL" id="JAGHQL010000059">
    <property type="protein sequence ID" value="KAH0542188.1"/>
    <property type="molecule type" value="Genomic_DNA"/>
</dbReference>
<name>A0A9P8L3P5_9PEZI</name>
<comment type="function">
    <text evidence="3">Regulates mitochondrial small subunit maturation by controlling 15S rRNA 5'-end processing. Localizes to the 5' precursor of the 15S rRNA in a position that is subsequently occupied by mS47 in the mature yeast mtSSU. Uses structure and sequence-specific RNA recognition, binding to a single-stranded region of the precursor and specifically recognizing bases -6 to -1. The exchange of Ccm1 for mS47 is coupled to the irreversible removal of precursor rRNA that is accompanied by conformational changes of the mitoribosomal proteins uS5m and mS26. These conformational changes signal completion of 5'-end rRNA processing through protection of the mature 5'-end of the 15S rRNA and stabilization of mS47. The removal of the 5' precursor together with the dissociation of Ccm1 may be catalyzed by the 5'-3' exoribonuclease Pet127. Involved in the specific removal of group I introns in mitochondrial encoded transcripts.</text>
</comment>
<feature type="region of interest" description="Disordered" evidence="6">
    <location>
        <begin position="589"/>
        <end position="627"/>
    </location>
</feature>
<dbReference type="OrthoDB" id="185373at2759"/>
<dbReference type="Pfam" id="PF13041">
    <property type="entry name" value="PPR_2"/>
    <property type="match status" value="1"/>
</dbReference>
<dbReference type="PANTHER" id="PTHR47447:SF17">
    <property type="entry name" value="OS12G0638900 PROTEIN"/>
    <property type="match status" value="1"/>
</dbReference>
<evidence type="ECO:0000313" key="8">
    <source>
        <dbReference type="Proteomes" id="UP000698800"/>
    </source>
</evidence>
<evidence type="ECO:0000256" key="1">
    <source>
        <dbReference type="ARBA" id="ARBA00006192"/>
    </source>
</evidence>
<evidence type="ECO:0000256" key="5">
    <source>
        <dbReference type="PROSITE-ProRule" id="PRU00708"/>
    </source>
</evidence>
<keyword evidence="8" id="KW-1185">Reference proteome</keyword>
<feature type="repeat" description="PPR" evidence="5">
    <location>
        <begin position="104"/>
        <end position="138"/>
    </location>
</feature>
<feature type="compositionally biased region" description="Basic and acidic residues" evidence="6">
    <location>
        <begin position="618"/>
        <end position="627"/>
    </location>
</feature>
<comment type="similarity">
    <text evidence="1">Belongs to the CCM1 family.</text>
</comment>
<comment type="subunit">
    <text evidence="4">Binds to mitochondrial small subunit 15S rRNA.</text>
</comment>
<gene>
    <name evidence="7" type="ORF">FGG08_003409</name>
</gene>
<evidence type="ECO:0000313" key="7">
    <source>
        <dbReference type="EMBL" id="KAH0542188.1"/>
    </source>
</evidence>
<evidence type="ECO:0000256" key="3">
    <source>
        <dbReference type="ARBA" id="ARBA00044493"/>
    </source>
</evidence>
<evidence type="ECO:0000256" key="4">
    <source>
        <dbReference type="ARBA" id="ARBA00044511"/>
    </source>
</evidence>
<feature type="compositionally biased region" description="Basic residues" evidence="6">
    <location>
        <begin position="590"/>
        <end position="599"/>
    </location>
</feature>
<dbReference type="InterPro" id="IPR011990">
    <property type="entry name" value="TPR-like_helical_dom_sf"/>
</dbReference>
<dbReference type="PANTHER" id="PTHR47447">
    <property type="entry name" value="OS03G0856100 PROTEIN"/>
    <property type="match status" value="1"/>
</dbReference>
<dbReference type="AlphaFoldDB" id="A0A9P8L3P5"/>
<evidence type="ECO:0000256" key="6">
    <source>
        <dbReference type="SAM" id="MobiDB-lite"/>
    </source>
</evidence>
<dbReference type="Gene3D" id="1.25.40.10">
    <property type="entry name" value="Tetratricopeptide repeat domain"/>
    <property type="match status" value="2"/>
</dbReference>
<reference evidence="7" key="1">
    <citation type="submission" date="2021-03" db="EMBL/GenBank/DDBJ databases">
        <title>Comparative genomics and phylogenomic investigation of the class Geoglossomycetes provide insights into ecological specialization and systematics.</title>
        <authorList>
            <person name="Melie T."/>
            <person name="Pirro S."/>
            <person name="Miller A.N."/>
            <person name="Quandt A."/>
        </authorList>
    </citation>
    <scope>NUCLEOTIDE SEQUENCE</scope>
    <source>
        <strain evidence="7">GBOQ0MN5Z8</strain>
    </source>
</reference>
<accession>A0A9P8L3P5</accession>
<sequence>MGYSTAAGIPLEGGRTAQMKGAGEESGNGVLGLKGRYSETRTLQARASENQAAVSRRQDFALRAELKYLADPILLADRVRALLKASDSDKALSLVRMASKDMECSVSWNCILDHHLSQGKVNMALKLYNEMKKRSQTPDAHTYTHLLRGLSNYAHYPLALGKALAIYHSMHAPNSKAKPTIIHTNAALKVCARANDMDSLWGIAAKLPNSGMGAPDNVTWTTILNALRQHACTAAGPHESSGEIEKRQQQAILEGRRMWDDIVGRWRKGDLWIDEGLVCAMGRLLLVGSRPRDWDDVLSLVRQTSGAPRLVPRLGTKARDLAPVAQLSASSDGQPGSDDESGELIAGGEFESLAKRDGGGPATSKGGKPSPFSFVKLGQNTLSLVLEACIKMRAKKTAIEYWSLLTSKDSYGIKPDENNFSTYLRLLRVMRSSDEALHVVQFDMPSVRIEPSGKDYFLAMSVCARDKLNPNSFASATKILDLMQEKLPTLDIGTISLYLDIASWTSDSHKILTAVESVWATNLVRRITFERDYGAYGGNKEVVVGILRRMVGCFDRLMGGRSERGREWKEWDRRRRVCTKVITRVLAVRGRGKGKGKGRRMGERDRREESEEEEEEGDERRDVEGQK</sequence>
<evidence type="ECO:0000256" key="2">
    <source>
        <dbReference type="ARBA" id="ARBA00022737"/>
    </source>
</evidence>
<dbReference type="Proteomes" id="UP000698800">
    <property type="component" value="Unassembled WGS sequence"/>
</dbReference>